<evidence type="ECO:0000256" key="1">
    <source>
        <dbReference type="ARBA" id="ARBA00004496"/>
    </source>
</evidence>
<evidence type="ECO:0000256" key="11">
    <source>
        <dbReference type="PROSITE-ProRule" id="PRU00047"/>
    </source>
</evidence>
<evidence type="ECO:0000256" key="10">
    <source>
        <dbReference type="ARBA" id="ARBA00048656"/>
    </source>
</evidence>
<dbReference type="STRING" id="6210.W6UH50"/>
<accession>W6UH50</accession>
<feature type="domain" description="S1 motif" evidence="13">
    <location>
        <begin position="366"/>
        <end position="434"/>
    </location>
</feature>
<dbReference type="InterPro" id="IPR020568">
    <property type="entry name" value="Ribosomal_Su5_D2-typ_SF"/>
</dbReference>
<comment type="catalytic activity">
    <reaction evidence="10">
        <text>1-hexadecanoyl-sn-glycero-3-phosphocholine + H2O = sn-glycerol 3-phosphocholine + hexadecanoate + H(+)</text>
        <dbReference type="Rhea" id="RHEA:40435"/>
        <dbReference type="ChEBI" id="CHEBI:7896"/>
        <dbReference type="ChEBI" id="CHEBI:15377"/>
        <dbReference type="ChEBI" id="CHEBI:15378"/>
        <dbReference type="ChEBI" id="CHEBI:16870"/>
        <dbReference type="ChEBI" id="CHEBI:72998"/>
    </reaction>
    <physiologicalReaction direction="left-to-right" evidence="10">
        <dbReference type="Rhea" id="RHEA:40436"/>
    </physiologicalReaction>
</comment>
<evidence type="ECO:0000256" key="6">
    <source>
        <dbReference type="ARBA" id="ARBA00022832"/>
    </source>
</evidence>
<reference evidence="15 16" key="1">
    <citation type="journal article" date="2013" name="Nat. Genet.">
        <title>The genome of the hydatid tapeworm Echinococcus granulosus.</title>
        <authorList>
            <person name="Zheng H."/>
            <person name="Zhang W."/>
            <person name="Zhang L."/>
            <person name="Zhang Z."/>
            <person name="Li J."/>
            <person name="Lu G."/>
            <person name="Zhu Y."/>
            <person name="Wang Y."/>
            <person name="Huang Y."/>
            <person name="Liu J."/>
            <person name="Kang H."/>
            <person name="Chen J."/>
            <person name="Wang L."/>
            <person name="Chen A."/>
            <person name="Yu S."/>
            <person name="Gao Z."/>
            <person name="Jin L."/>
            <person name="Gu W."/>
            <person name="Wang Z."/>
            <person name="Zhao L."/>
            <person name="Shi B."/>
            <person name="Wen H."/>
            <person name="Lin R."/>
            <person name="Jones M.K."/>
            <person name="Brejova B."/>
            <person name="Vinar T."/>
            <person name="Zhao G."/>
            <person name="McManus D.P."/>
            <person name="Chen Z."/>
            <person name="Zhou Y."/>
            <person name="Wang S."/>
        </authorList>
    </citation>
    <scope>NUCLEOTIDE SEQUENCE [LARGE SCALE GENOMIC DNA]</scope>
</reference>
<comment type="subcellular location">
    <subcellularLocation>
        <location evidence="1">Cytoplasm</location>
    </subcellularLocation>
</comment>
<dbReference type="InterPro" id="IPR001878">
    <property type="entry name" value="Znf_CCHC"/>
</dbReference>
<name>W6UH50_ECHGR</name>
<evidence type="ECO:0000259" key="14">
    <source>
        <dbReference type="PROSITE" id="PS50158"/>
    </source>
</evidence>
<dbReference type="InterPro" id="IPR027408">
    <property type="entry name" value="PNPase/RNase_PH_dom_sf"/>
</dbReference>
<dbReference type="GO" id="GO:0008474">
    <property type="term" value="F:palmitoyl-(protein) hydrolase activity"/>
    <property type="evidence" value="ECO:0007669"/>
    <property type="project" value="UniProtKB-EC"/>
</dbReference>
<dbReference type="PROSITE" id="PS50158">
    <property type="entry name" value="ZF_CCHC"/>
    <property type="match status" value="1"/>
</dbReference>
<dbReference type="InterPro" id="IPR012340">
    <property type="entry name" value="NA-bd_OB-fold"/>
</dbReference>
<dbReference type="PANTHER" id="PTHR10655:SF68">
    <property type="entry name" value="PALMITOYL-PROTEIN HYDROLASE"/>
    <property type="match status" value="1"/>
</dbReference>
<dbReference type="InterPro" id="IPR003029">
    <property type="entry name" value="S1_domain"/>
</dbReference>
<dbReference type="InterPro" id="IPR001247">
    <property type="entry name" value="ExoRNase_PH_dom1"/>
</dbReference>
<evidence type="ECO:0000256" key="5">
    <source>
        <dbReference type="ARBA" id="ARBA00022801"/>
    </source>
</evidence>
<evidence type="ECO:0000313" key="16">
    <source>
        <dbReference type="Proteomes" id="UP000019149"/>
    </source>
</evidence>
<evidence type="ECO:0000256" key="7">
    <source>
        <dbReference type="ARBA" id="ARBA00023098"/>
    </source>
</evidence>
<gene>
    <name evidence="15" type="ORF">EGR_04730</name>
</gene>
<dbReference type="SUPFAM" id="SSF54211">
    <property type="entry name" value="Ribosomal protein S5 domain 2-like"/>
    <property type="match status" value="1"/>
</dbReference>
<evidence type="ECO:0000256" key="12">
    <source>
        <dbReference type="SAM" id="MobiDB-lite"/>
    </source>
</evidence>
<evidence type="ECO:0000256" key="4">
    <source>
        <dbReference type="ARBA" id="ARBA00022490"/>
    </source>
</evidence>
<dbReference type="Gene3D" id="3.30.230.70">
    <property type="entry name" value="GHMP Kinase, N-terminal domain"/>
    <property type="match status" value="1"/>
</dbReference>
<keyword evidence="11" id="KW-0862">Zinc</keyword>
<dbReference type="Gene3D" id="2.40.50.140">
    <property type="entry name" value="Nucleic acid-binding proteins"/>
    <property type="match status" value="1"/>
</dbReference>
<dbReference type="Pfam" id="PF02230">
    <property type="entry name" value="Abhydrolase_2"/>
    <property type="match status" value="1"/>
</dbReference>
<dbReference type="PANTHER" id="PTHR10655">
    <property type="entry name" value="LYSOPHOSPHOLIPASE-RELATED"/>
    <property type="match status" value="1"/>
</dbReference>
<dbReference type="Proteomes" id="UP000019149">
    <property type="component" value="Unassembled WGS sequence"/>
</dbReference>
<dbReference type="PROSITE" id="PS50126">
    <property type="entry name" value="S1"/>
    <property type="match status" value="1"/>
</dbReference>
<dbReference type="InterPro" id="IPR050565">
    <property type="entry name" value="LYPA1-2/EST-like"/>
</dbReference>
<dbReference type="OrthoDB" id="1918363at2759"/>
<keyword evidence="4" id="KW-0963">Cytoplasm</keyword>
<dbReference type="EMBL" id="APAU02000031">
    <property type="protein sequence ID" value="EUB60348.1"/>
    <property type="molecule type" value="Genomic_DNA"/>
</dbReference>
<dbReference type="GO" id="GO:0005737">
    <property type="term" value="C:cytoplasm"/>
    <property type="evidence" value="ECO:0007669"/>
    <property type="project" value="UniProtKB-SubCell"/>
</dbReference>
<keyword evidence="11" id="KW-0863">Zinc-finger</keyword>
<dbReference type="FunFam" id="3.40.50.1820:FF:000010">
    <property type="entry name" value="Acyl-protein thioesterase 2"/>
    <property type="match status" value="1"/>
</dbReference>
<dbReference type="SUPFAM" id="SSF50249">
    <property type="entry name" value="Nucleic acid-binding proteins"/>
    <property type="match status" value="1"/>
</dbReference>
<dbReference type="GO" id="GO:0006631">
    <property type="term" value="P:fatty acid metabolic process"/>
    <property type="evidence" value="ECO:0007669"/>
    <property type="project" value="UniProtKB-KW"/>
</dbReference>
<proteinExistence type="inferred from homology"/>
<comment type="similarity">
    <text evidence="2">Belongs to the AB hydrolase superfamily. AB hydrolase 2 family.</text>
</comment>
<dbReference type="GeneID" id="36340445"/>
<dbReference type="InterPro" id="IPR029058">
    <property type="entry name" value="AB_hydrolase_fold"/>
</dbReference>
<comment type="catalytic activity">
    <reaction evidence="9">
        <text>S-hexadecanoyl-L-cysteinyl-[protein] + H2O = L-cysteinyl-[protein] + hexadecanoate + H(+)</text>
        <dbReference type="Rhea" id="RHEA:19233"/>
        <dbReference type="Rhea" id="RHEA-COMP:10131"/>
        <dbReference type="Rhea" id="RHEA-COMP:11032"/>
        <dbReference type="ChEBI" id="CHEBI:7896"/>
        <dbReference type="ChEBI" id="CHEBI:15377"/>
        <dbReference type="ChEBI" id="CHEBI:15378"/>
        <dbReference type="ChEBI" id="CHEBI:29950"/>
        <dbReference type="ChEBI" id="CHEBI:74151"/>
        <dbReference type="EC" id="3.1.2.22"/>
    </reaction>
</comment>
<dbReference type="KEGG" id="egl:EGR_04730"/>
<keyword evidence="7" id="KW-0443">Lipid metabolism</keyword>
<dbReference type="GO" id="GO:0003676">
    <property type="term" value="F:nucleic acid binding"/>
    <property type="evidence" value="ECO:0007669"/>
    <property type="project" value="InterPro"/>
</dbReference>
<keyword evidence="5" id="KW-0378">Hydrolase</keyword>
<evidence type="ECO:0000313" key="15">
    <source>
        <dbReference type="EMBL" id="EUB60348.1"/>
    </source>
</evidence>
<sequence>MQDLEALMTVTEDIIQGKNMHFRHRPVLVPPYGDHDWSVLRYGYERHLIMAMNDLGLLKPVCLFEQFFDHKLRLNNIPYDEFAPFSCCTGVISTAAGSAMVSVGATRVICGIKVKVLPSPENAALPLICNIEHMSLAQRGQRISPAPSKELQSLAVQLEWILISVALPDVKSQLLIHSERDGVGGSFSSGTYLIHIDVAIVLDDGCLLDACLAAALAALETASWPRLVAVPLPLQTTGSAVSALKMEFREKTPIEVMKLVLSERPVALSFALVPRAPPNASLEAIFQPSRSENLLWDTDASICRLVVDSHGRVVDFAMVGGIAFGLWQHLDISSTSENTISSLVRQIISRATEHAPLAAVMGAELYSVTRGEVVSIKAFGAFVRLEGTDRQGLLHRSAISNHPIDNVSDVLEIGEKIFVKIISDRDGKLGLSMKVVNQTTGEDRDPNNLIIAEIKKRKQSTFRAQSPIRLGAELNTVCKRCGVKGHLASSCFAQTEGEFLGLVTSGSEEDAEKLSTSASRKNKEKGKHSRHHHSSANRKRKERERSRSLFGDAITKSKSVTNAGKIQSLIPIGKLLHAPTCVCINTMALLPAEIIESKTKQTATFIFLHGLGDSGSGWADTLRNVVPPYCKIVCPNARDIPVTLNMGMVMPAWYDLYSLGIGAKQDEPGILAATKEVAKWVAAEKAAGISTDRIVIGGFSQGGSIALYYGVTNVEQKLAGLVALSCWLPLHEKFVSDSGVATANRSIPILQCHGKMDPIVPYELGSLTNSILHKLGFTNCSFSSYQGMGHCFCNSEMADVKAFLSTCLPPMDK</sequence>
<organism evidence="15 16">
    <name type="scientific">Echinococcus granulosus</name>
    <name type="common">Hydatid tapeworm</name>
    <dbReference type="NCBI Taxonomy" id="6210"/>
    <lineage>
        <taxon>Eukaryota</taxon>
        <taxon>Metazoa</taxon>
        <taxon>Spiralia</taxon>
        <taxon>Lophotrochozoa</taxon>
        <taxon>Platyhelminthes</taxon>
        <taxon>Cestoda</taxon>
        <taxon>Eucestoda</taxon>
        <taxon>Cyclophyllidea</taxon>
        <taxon>Taeniidae</taxon>
        <taxon>Echinococcus</taxon>
        <taxon>Echinococcus granulosus group</taxon>
    </lineage>
</organism>
<evidence type="ECO:0000256" key="8">
    <source>
        <dbReference type="ARBA" id="ARBA00031195"/>
    </source>
</evidence>
<keyword evidence="11" id="KW-0479">Metal-binding</keyword>
<dbReference type="GO" id="GO:0052689">
    <property type="term" value="F:carboxylic ester hydrolase activity"/>
    <property type="evidence" value="ECO:0007669"/>
    <property type="project" value="TreeGrafter"/>
</dbReference>
<feature type="region of interest" description="Disordered" evidence="12">
    <location>
        <begin position="510"/>
        <end position="551"/>
    </location>
</feature>
<evidence type="ECO:0000256" key="2">
    <source>
        <dbReference type="ARBA" id="ARBA00006499"/>
    </source>
</evidence>
<dbReference type="SUPFAM" id="SSF53474">
    <property type="entry name" value="alpha/beta-Hydrolases"/>
    <property type="match status" value="1"/>
</dbReference>
<dbReference type="Pfam" id="PF01138">
    <property type="entry name" value="RNase_PH"/>
    <property type="match status" value="1"/>
</dbReference>
<dbReference type="RefSeq" id="XP_024351544.1">
    <property type="nucleotide sequence ID" value="XM_024493979.1"/>
</dbReference>
<dbReference type="CTD" id="36340445"/>
<dbReference type="EC" id="3.1.2.22" evidence="3"/>
<evidence type="ECO:0000256" key="3">
    <source>
        <dbReference type="ARBA" id="ARBA00012423"/>
    </source>
</evidence>
<dbReference type="AlphaFoldDB" id="W6UH50"/>
<comment type="caution">
    <text evidence="15">The sequence shown here is derived from an EMBL/GenBank/DDBJ whole genome shotgun (WGS) entry which is preliminary data.</text>
</comment>
<feature type="compositionally biased region" description="Basic residues" evidence="12">
    <location>
        <begin position="520"/>
        <end position="542"/>
    </location>
</feature>
<dbReference type="SMART" id="SM00316">
    <property type="entry name" value="S1"/>
    <property type="match status" value="1"/>
</dbReference>
<evidence type="ECO:0000259" key="13">
    <source>
        <dbReference type="PROSITE" id="PS50126"/>
    </source>
</evidence>
<keyword evidence="16" id="KW-1185">Reference proteome</keyword>
<dbReference type="InterPro" id="IPR003140">
    <property type="entry name" value="PLipase/COase/thioEstase"/>
</dbReference>
<feature type="domain" description="CCHC-type" evidence="14">
    <location>
        <begin position="478"/>
        <end position="491"/>
    </location>
</feature>
<evidence type="ECO:0000256" key="9">
    <source>
        <dbReference type="ARBA" id="ARBA00047337"/>
    </source>
</evidence>
<protein>
    <recommendedName>
        <fullName evidence="3">palmitoyl-protein hydrolase</fullName>
        <ecNumber evidence="3">3.1.2.22</ecNumber>
    </recommendedName>
    <alternativeName>
        <fullName evidence="8">Palmitoyl-protein hydrolase</fullName>
    </alternativeName>
</protein>
<dbReference type="Gene3D" id="3.40.50.1820">
    <property type="entry name" value="alpha/beta hydrolase"/>
    <property type="match status" value="1"/>
</dbReference>
<dbReference type="GO" id="GO:0008270">
    <property type="term" value="F:zinc ion binding"/>
    <property type="evidence" value="ECO:0007669"/>
    <property type="project" value="UniProtKB-KW"/>
</dbReference>
<keyword evidence="6" id="KW-0276">Fatty acid metabolism</keyword>
<dbReference type="Pfam" id="PF00575">
    <property type="entry name" value="S1"/>
    <property type="match status" value="1"/>
</dbReference>